<evidence type="ECO:0000313" key="1">
    <source>
        <dbReference type="EMBL" id="RMB84070.1"/>
    </source>
</evidence>
<dbReference type="OrthoDB" id="3213067at2"/>
<protein>
    <submittedName>
        <fullName evidence="1">Uncharacterized protein</fullName>
    </submittedName>
</protein>
<dbReference type="AlphaFoldDB" id="A0A3M0I7N6"/>
<organism evidence="1 2">
    <name type="scientific">Streptomyces shenzhenensis</name>
    <dbReference type="NCBI Taxonomy" id="943815"/>
    <lineage>
        <taxon>Bacteria</taxon>
        <taxon>Bacillati</taxon>
        <taxon>Actinomycetota</taxon>
        <taxon>Actinomycetes</taxon>
        <taxon>Kitasatosporales</taxon>
        <taxon>Streptomycetaceae</taxon>
        <taxon>Streptomyces</taxon>
    </lineage>
</organism>
<accession>A0A3M0I7N6</accession>
<evidence type="ECO:0000313" key="2">
    <source>
        <dbReference type="Proteomes" id="UP000270471"/>
    </source>
</evidence>
<sequence length="203" mass="22399">MSYFSYFSVDPGHGWQDVPEPRRVEPGQWPKLEAALAVVNRDLMATLPGQDALILMRAPSWEPLPRNAVDGDQIYVAMPDGRWHGNSVNAGDLEEGAPREPDDATAVLAVVAAAAQETVMELLWRVWPICSAHKIGTHPRPAGTTEDWYQDETDSAGPVVWWCRGGRDGACHDVSLVGELAATLPGKQRRALRRSARKRDGRR</sequence>
<dbReference type="RefSeq" id="WP_121891296.1">
    <property type="nucleotide sequence ID" value="NZ_PENI01000013.1"/>
</dbReference>
<comment type="caution">
    <text evidence="1">The sequence shown here is derived from an EMBL/GenBank/DDBJ whole genome shotgun (WGS) entry which is preliminary data.</text>
</comment>
<reference evidence="1 2" key="1">
    <citation type="submission" date="2017-11" db="EMBL/GenBank/DDBJ databases">
        <title>Draft genome of actinobacteria isolated from guarana (Paullinia cupana (Mart.) Ducke.</title>
        <authorList>
            <person name="Siqueira K.A."/>
            <person name="Liotti R.G."/>
            <person name="Mendes T.A.O."/>
            <person name="Soares M.A."/>
        </authorList>
    </citation>
    <scope>NUCLEOTIDE SEQUENCE [LARGE SCALE GENOMIC DNA]</scope>
    <source>
        <strain evidence="1 2">193</strain>
    </source>
</reference>
<keyword evidence="2" id="KW-1185">Reference proteome</keyword>
<dbReference type="Proteomes" id="UP000270471">
    <property type="component" value="Unassembled WGS sequence"/>
</dbReference>
<dbReference type="EMBL" id="PENI01000013">
    <property type="protein sequence ID" value="RMB84070.1"/>
    <property type="molecule type" value="Genomic_DNA"/>
</dbReference>
<gene>
    <name evidence="1" type="ORF">CTZ28_21455</name>
</gene>
<name>A0A3M0I7N6_9ACTN</name>
<proteinExistence type="predicted"/>